<dbReference type="Proteomes" id="UP000814033">
    <property type="component" value="Unassembled WGS sequence"/>
</dbReference>
<organism evidence="1 2">
    <name type="scientific">Auriscalpium vulgare</name>
    <dbReference type="NCBI Taxonomy" id="40419"/>
    <lineage>
        <taxon>Eukaryota</taxon>
        <taxon>Fungi</taxon>
        <taxon>Dikarya</taxon>
        <taxon>Basidiomycota</taxon>
        <taxon>Agaricomycotina</taxon>
        <taxon>Agaricomycetes</taxon>
        <taxon>Russulales</taxon>
        <taxon>Auriscalpiaceae</taxon>
        <taxon>Auriscalpium</taxon>
    </lineage>
</organism>
<proteinExistence type="predicted"/>
<evidence type="ECO:0000313" key="1">
    <source>
        <dbReference type="EMBL" id="KAI0046390.1"/>
    </source>
</evidence>
<reference evidence="1" key="1">
    <citation type="submission" date="2021-02" db="EMBL/GenBank/DDBJ databases">
        <authorList>
            <consortium name="DOE Joint Genome Institute"/>
            <person name="Ahrendt S."/>
            <person name="Looney B.P."/>
            <person name="Miyauchi S."/>
            <person name="Morin E."/>
            <person name="Drula E."/>
            <person name="Courty P.E."/>
            <person name="Chicoki N."/>
            <person name="Fauchery L."/>
            <person name="Kohler A."/>
            <person name="Kuo A."/>
            <person name="Labutti K."/>
            <person name="Pangilinan J."/>
            <person name="Lipzen A."/>
            <person name="Riley R."/>
            <person name="Andreopoulos W."/>
            <person name="He G."/>
            <person name="Johnson J."/>
            <person name="Barry K.W."/>
            <person name="Grigoriev I.V."/>
            <person name="Nagy L."/>
            <person name="Hibbett D."/>
            <person name="Henrissat B."/>
            <person name="Matheny P.B."/>
            <person name="Labbe J."/>
            <person name="Martin F."/>
        </authorList>
    </citation>
    <scope>NUCLEOTIDE SEQUENCE</scope>
    <source>
        <strain evidence="1">FP105234-sp</strain>
    </source>
</reference>
<accession>A0ACB8RR16</accession>
<comment type="caution">
    <text evidence="1">The sequence shown here is derived from an EMBL/GenBank/DDBJ whole genome shotgun (WGS) entry which is preliminary data.</text>
</comment>
<reference evidence="1" key="2">
    <citation type="journal article" date="2022" name="New Phytol.">
        <title>Evolutionary transition to the ectomycorrhizal habit in the genomes of a hyperdiverse lineage of mushroom-forming fungi.</title>
        <authorList>
            <person name="Looney B."/>
            <person name="Miyauchi S."/>
            <person name="Morin E."/>
            <person name="Drula E."/>
            <person name="Courty P.E."/>
            <person name="Kohler A."/>
            <person name="Kuo A."/>
            <person name="LaButti K."/>
            <person name="Pangilinan J."/>
            <person name="Lipzen A."/>
            <person name="Riley R."/>
            <person name="Andreopoulos W."/>
            <person name="He G."/>
            <person name="Johnson J."/>
            <person name="Nolan M."/>
            <person name="Tritt A."/>
            <person name="Barry K.W."/>
            <person name="Grigoriev I.V."/>
            <person name="Nagy L.G."/>
            <person name="Hibbett D."/>
            <person name="Henrissat B."/>
            <person name="Matheny P.B."/>
            <person name="Labbe J."/>
            <person name="Martin F.M."/>
        </authorList>
    </citation>
    <scope>NUCLEOTIDE SEQUENCE</scope>
    <source>
        <strain evidence="1">FP105234-sp</strain>
    </source>
</reference>
<protein>
    <submittedName>
        <fullName evidence="1">Uncharacterized protein</fullName>
    </submittedName>
</protein>
<evidence type="ECO:0000313" key="2">
    <source>
        <dbReference type="Proteomes" id="UP000814033"/>
    </source>
</evidence>
<name>A0ACB8RR16_9AGAM</name>
<gene>
    <name evidence="1" type="ORF">FA95DRAFT_1395615</name>
</gene>
<sequence>MWNLAREHGREDGGESSTSVCVSSCPLLYRYSRGRAELVSRDAACECSAGRASRQVVMCATDLRPPMGADRPLLRPRLSPPARASNVFSISSVTLCTQKHASSAWARGRCGAKEALSELPLRRSRFNLCAYAARHPTPSADLPRRQGSLHYYVSPTSRLSTLCARIHGENSVMFSSA</sequence>
<dbReference type="EMBL" id="MU275927">
    <property type="protein sequence ID" value="KAI0046390.1"/>
    <property type="molecule type" value="Genomic_DNA"/>
</dbReference>
<keyword evidence="2" id="KW-1185">Reference proteome</keyword>